<feature type="region of interest" description="Disordered" evidence="1">
    <location>
        <begin position="160"/>
        <end position="295"/>
    </location>
</feature>
<keyword evidence="3" id="KW-1185">Reference proteome</keyword>
<feature type="compositionally biased region" description="Polar residues" evidence="1">
    <location>
        <begin position="363"/>
        <end position="381"/>
    </location>
</feature>
<feature type="region of interest" description="Disordered" evidence="1">
    <location>
        <begin position="1"/>
        <end position="20"/>
    </location>
</feature>
<feature type="compositionally biased region" description="Polar residues" evidence="1">
    <location>
        <begin position="256"/>
        <end position="285"/>
    </location>
</feature>
<organism evidence="2 3">
    <name type="scientific">Petrolisthes manimaculis</name>
    <dbReference type="NCBI Taxonomy" id="1843537"/>
    <lineage>
        <taxon>Eukaryota</taxon>
        <taxon>Metazoa</taxon>
        <taxon>Ecdysozoa</taxon>
        <taxon>Arthropoda</taxon>
        <taxon>Crustacea</taxon>
        <taxon>Multicrustacea</taxon>
        <taxon>Malacostraca</taxon>
        <taxon>Eumalacostraca</taxon>
        <taxon>Eucarida</taxon>
        <taxon>Decapoda</taxon>
        <taxon>Pleocyemata</taxon>
        <taxon>Anomura</taxon>
        <taxon>Galatheoidea</taxon>
        <taxon>Porcellanidae</taxon>
        <taxon>Petrolisthes</taxon>
    </lineage>
</organism>
<dbReference type="Proteomes" id="UP001292094">
    <property type="component" value="Unassembled WGS sequence"/>
</dbReference>
<accession>A0AAE1TU55</accession>
<evidence type="ECO:0000313" key="3">
    <source>
        <dbReference type="Proteomes" id="UP001292094"/>
    </source>
</evidence>
<protein>
    <submittedName>
        <fullName evidence="2">Uncharacterized protein</fullName>
    </submittedName>
</protein>
<evidence type="ECO:0000313" key="2">
    <source>
        <dbReference type="EMBL" id="KAK4298503.1"/>
    </source>
</evidence>
<reference evidence="2" key="1">
    <citation type="submission" date="2023-11" db="EMBL/GenBank/DDBJ databases">
        <title>Genome assemblies of two species of porcelain crab, Petrolisthes cinctipes and Petrolisthes manimaculis (Anomura: Porcellanidae).</title>
        <authorList>
            <person name="Angst P."/>
        </authorList>
    </citation>
    <scope>NUCLEOTIDE SEQUENCE</scope>
    <source>
        <strain evidence="2">PB745_02</strain>
        <tissue evidence="2">Gill</tissue>
    </source>
</reference>
<feature type="compositionally biased region" description="Polar residues" evidence="1">
    <location>
        <begin position="401"/>
        <end position="413"/>
    </location>
</feature>
<proteinExistence type="predicted"/>
<feature type="compositionally biased region" description="Polar residues" evidence="1">
    <location>
        <begin position="171"/>
        <end position="180"/>
    </location>
</feature>
<sequence length="422" mass="44972">MIGDELYGGDDGEQEPQEEEDLEISRINDFIIPKIIVEQGSHVGGVEPGVTNLHFPWQEIGLEGEAEGGEQDKGEEVGVEDPSVTLEEQMIFGALQTLNEEACEDVLEEQEKRSELSFTLSNTGDGSEGEGGGGSGKAGDVDVVYLQSSPLVHHKVVSAPVSDGESAAPSLASSTFSPYKSSNVSLSRASSLRCSSTSTSPKHSTVERVPGVAQQVTHRRDSRGFKGHEPRDASPIRRISLSTTSSPLRRDRPHSLNLSSNDRTSSSPATPQSELTSAFLSQYSNDPYHDQPLASLPDLPEALAAGMKHMSLAEQFSATSLEKVGRKLKHKLQRALGSHDSMGGGGRECSEDAETSPLVLATPTLSHQSPTNSFTSITTPNHCGGDAYSRPSTPLLRQDASEASPSSQITIKSSPADRETPV</sequence>
<evidence type="ECO:0000256" key="1">
    <source>
        <dbReference type="SAM" id="MobiDB-lite"/>
    </source>
</evidence>
<dbReference type="AlphaFoldDB" id="A0AAE1TU55"/>
<comment type="caution">
    <text evidence="2">The sequence shown here is derived from an EMBL/GenBank/DDBJ whole genome shotgun (WGS) entry which is preliminary data.</text>
</comment>
<feature type="region of interest" description="Disordered" evidence="1">
    <location>
        <begin position="106"/>
        <end position="140"/>
    </location>
</feature>
<dbReference type="EMBL" id="JAWZYT010003420">
    <property type="protein sequence ID" value="KAK4298503.1"/>
    <property type="molecule type" value="Genomic_DNA"/>
</dbReference>
<feature type="compositionally biased region" description="Low complexity" evidence="1">
    <location>
        <begin position="181"/>
        <end position="200"/>
    </location>
</feature>
<name>A0AAE1TU55_9EUCA</name>
<feature type="compositionally biased region" description="Basic and acidic residues" evidence="1">
    <location>
        <begin position="218"/>
        <end position="235"/>
    </location>
</feature>
<feature type="compositionally biased region" description="Acidic residues" evidence="1">
    <location>
        <begin position="7"/>
        <end position="20"/>
    </location>
</feature>
<gene>
    <name evidence="2" type="ORF">Pmani_029159</name>
</gene>
<feature type="region of interest" description="Disordered" evidence="1">
    <location>
        <begin position="332"/>
        <end position="422"/>
    </location>
</feature>